<sequence>MSDTFIPLLVPVVEYFSKYLGAAFSLLLRLSVSGPLTIFITDDALIFGSVDISVGNASMILGPNMSSSFMGVEYHHRQQSISLSAGGGDDDELIVSTASSRILNDDFRAFTSIVGLDIDGDGDLNKETSNMLLQISIACFEAIQQKNLNLADALLIDLRNFGDSEIGEMKNVATDFAQALGQMINQTPKPISLNFILRKSYREMSINTSTEEDSDSFDSNTDAIIYGVYDDSGSGESLISDPNILSSSSSSEDDDFLQQQQLRSTAAAVRSVGTDDLTVPTSASFSWYTNNNKEMHEPKAIMIFNVDFRALSSGVNNEIEELNLKFCGKRVREEENEVFLMNKEMRREQMVYPLTLTPSNWSSFWECNGNGIFDVPPLSPLTSFD</sequence>
<evidence type="ECO:0000313" key="1">
    <source>
        <dbReference type="EMBL" id="KAG5607283.1"/>
    </source>
</evidence>
<comment type="caution">
    <text evidence="1">The sequence shown here is derived from an EMBL/GenBank/DDBJ whole genome shotgun (WGS) entry which is preliminary data.</text>
</comment>
<organism evidence="1 2">
    <name type="scientific">Solanum commersonii</name>
    <name type="common">Commerson's wild potato</name>
    <name type="synonym">Commerson's nightshade</name>
    <dbReference type="NCBI Taxonomy" id="4109"/>
    <lineage>
        <taxon>Eukaryota</taxon>
        <taxon>Viridiplantae</taxon>
        <taxon>Streptophyta</taxon>
        <taxon>Embryophyta</taxon>
        <taxon>Tracheophyta</taxon>
        <taxon>Spermatophyta</taxon>
        <taxon>Magnoliopsida</taxon>
        <taxon>eudicotyledons</taxon>
        <taxon>Gunneridae</taxon>
        <taxon>Pentapetalae</taxon>
        <taxon>asterids</taxon>
        <taxon>lamiids</taxon>
        <taxon>Solanales</taxon>
        <taxon>Solanaceae</taxon>
        <taxon>Solanoideae</taxon>
        <taxon>Solaneae</taxon>
        <taxon>Solanum</taxon>
    </lineage>
</organism>
<protein>
    <submittedName>
        <fullName evidence="1">Uncharacterized protein</fullName>
    </submittedName>
</protein>
<dbReference type="AlphaFoldDB" id="A0A9J5Z2V6"/>
<gene>
    <name evidence="1" type="ORF">H5410_028775</name>
</gene>
<keyword evidence="2" id="KW-1185">Reference proteome</keyword>
<accession>A0A9J5Z2V6</accession>
<reference evidence="1 2" key="1">
    <citation type="submission" date="2020-09" db="EMBL/GenBank/DDBJ databases">
        <title>De no assembly of potato wild relative species, Solanum commersonii.</title>
        <authorList>
            <person name="Cho K."/>
        </authorList>
    </citation>
    <scope>NUCLEOTIDE SEQUENCE [LARGE SCALE GENOMIC DNA]</scope>
    <source>
        <strain evidence="1">LZ3.2</strain>
        <tissue evidence="1">Leaf</tissue>
    </source>
</reference>
<dbReference type="EMBL" id="JACXVP010000005">
    <property type="protein sequence ID" value="KAG5607283.1"/>
    <property type="molecule type" value="Genomic_DNA"/>
</dbReference>
<evidence type="ECO:0000313" key="2">
    <source>
        <dbReference type="Proteomes" id="UP000824120"/>
    </source>
</evidence>
<dbReference type="OrthoDB" id="1305160at2759"/>
<proteinExistence type="predicted"/>
<name>A0A9J5Z2V6_SOLCO</name>
<dbReference type="Proteomes" id="UP000824120">
    <property type="component" value="Chromosome 5"/>
</dbReference>